<dbReference type="OrthoDB" id="3824423at2"/>
<organism evidence="2 3">
    <name type="scientific">Micromonospora citrea</name>
    <dbReference type="NCBI Taxonomy" id="47855"/>
    <lineage>
        <taxon>Bacteria</taxon>
        <taxon>Bacillati</taxon>
        <taxon>Actinomycetota</taxon>
        <taxon>Actinomycetes</taxon>
        <taxon>Micromonosporales</taxon>
        <taxon>Micromonosporaceae</taxon>
        <taxon>Micromonospora</taxon>
    </lineage>
</organism>
<keyword evidence="1" id="KW-0812">Transmembrane</keyword>
<proteinExistence type="predicted"/>
<evidence type="ECO:0000313" key="3">
    <source>
        <dbReference type="Proteomes" id="UP000199001"/>
    </source>
</evidence>
<gene>
    <name evidence="2" type="ORF">GA0070606_2226</name>
</gene>
<evidence type="ECO:0000313" key="2">
    <source>
        <dbReference type="EMBL" id="SCL54089.1"/>
    </source>
</evidence>
<protein>
    <submittedName>
        <fullName evidence="2">Uncharacterized protein</fullName>
    </submittedName>
</protein>
<keyword evidence="3" id="KW-1185">Reference proteome</keyword>
<dbReference type="EMBL" id="FMHZ01000002">
    <property type="protein sequence ID" value="SCL54089.1"/>
    <property type="molecule type" value="Genomic_DNA"/>
</dbReference>
<sequence length="148" mass="15509">MADDLFTPTIAPAAYEARRPPWRPQSLIFPAVFGGPTAATVLALVNGHRLGLPRRANLAVLGVGLAALAARLVVTLTIFDDEADRPARLVGALAGALVWLAASTAQKRRFRAYELRGGEPASLWLAGVGAVFLLGFAEALLLVLVTAA</sequence>
<keyword evidence="1" id="KW-1133">Transmembrane helix</keyword>
<reference evidence="3" key="1">
    <citation type="submission" date="2016-06" db="EMBL/GenBank/DDBJ databases">
        <authorList>
            <person name="Varghese N."/>
            <person name="Submissions Spin"/>
        </authorList>
    </citation>
    <scope>NUCLEOTIDE SEQUENCE [LARGE SCALE GENOMIC DNA]</scope>
    <source>
        <strain evidence="3">DSM 43903</strain>
    </source>
</reference>
<accession>A0A1C6UJL1</accession>
<name>A0A1C6UJL1_9ACTN</name>
<dbReference type="STRING" id="47855.GA0070606_2226"/>
<evidence type="ECO:0000256" key="1">
    <source>
        <dbReference type="SAM" id="Phobius"/>
    </source>
</evidence>
<feature type="transmembrane region" description="Helical" evidence="1">
    <location>
        <begin position="85"/>
        <end position="102"/>
    </location>
</feature>
<dbReference type="RefSeq" id="WP_091097419.1">
    <property type="nucleotide sequence ID" value="NZ_FMHZ01000002.1"/>
</dbReference>
<dbReference type="AlphaFoldDB" id="A0A1C6UJL1"/>
<dbReference type="Proteomes" id="UP000199001">
    <property type="component" value="Unassembled WGS sequence"/>
</dbReference>
<feature type="transmembrane region" description="Helical" evidence="1">
    <location>
        <begin position="123"/>
        <end position="145"/>
    </location>
</feature>
<feature type="transmembrane region" description="Helical" evidence="1">
    <location>
        <begin position="27"/>
        <end position="46"/>
    </location>
</feature>
<feature type="transmembrane region" description="Helical" evidence="1">
    <location>
        <begin position="58"/>
        <end position="79"/>
    </location>
</feature>
<keyword evidence="1" id="KW-0472">Membrane</keyword>